<name>A0ABW1QW85_9ACTN</name>
<keyword evidence="2" id="KW-1185">Reference proteome</keyword>
<dbReference type="RefSeq" id="WP_128219923.1">
    <property type="nucleotide sequence ID" value="NZ_CP034929.1"/>
</dbReference>
<dbReference type="EMBL" id="JBHSQI010000004">
    <property type="protein sequence ID" value="MFC6153802.1"/>
    <property type="molecule type" value="Genomic_DNA"/>
</dbReference>
<dbReference type="Proteomes" id="UP001596098">
    <property type="component" value="Unassembled WGS sequence"/>
</dbReference>
<reference evidence="2" key="1">
    <citation type="journal article" date="2019" name="Int. J. Syst. Evol. Microbiol.">
        <title>The Global Catalogue of Microorganisms (GCM) 10K type strain sequencing project: providing services to taxonomists for standard genome sequencing and annotation.</title>
        <authorList>
            <consortium name="The Broad Institute Genomics Platform"/>
            <consortium name="The Broad Institute Genome Sequencing Center for Infectious Disease"/>
            <person name="Wu L."/>
            <person name="Ma J."/>
        </authorList>
    </citation>
    <scope>NUCLEOTIDE SEQUENCE [LARGE SCALE GENOMIC DNA]</scope>
    <source>
        <strain evidence="2">DFY28</strain>
    </source>
</reference>
<gene>
    <name evidence="1" type="ORF">ACFPWU_09020</name>
</gene>
<proteinExistence type="predicted"/>
<accession>A0ABW1QW85</accession>
<evidence type="ECO:0000313" key="2">
    <source>
        <dbReference type="Proteomes" id="UP001596098"/>
    </source>
</evidence>
<comment type="caution">
    <text evidence="1">The sequence shown here is derived from an EMBL/GenBank/DDBJ whole genome shotgun (WGS) entry which is preliminary data.</text>
</comment>
<evidence type="ECO:0000313" key="1">
    <source>
        <dbReference type="EMBL" id="MFC6153802.1"/>
    </source>
</evidence>
<sequence length="138" mass="14584">MTDVQHTPDAEPARVTLSVPAKSAFASVVRSTATGLAARLDFTIDEVEDLRIAVGEADALMLEVAAPRASLDTVFTLAPGFIQAQLTVATVPGAELDINSFAWQVLNTLADTCTHDTVDDTITLTLTVTSALSDLLER</sequence>
<protein>
    <submittedName>
        <fullName evidence="1">Anti-sigma factor</fullName>
    </submittedName>
</protein>
<organism evidence="1 2">
    <name type="scientific">Nocardioides yefusunii</name>
    <dbReference type="NCBI Taxonomy" id="2500546"/>
    <lineage>
        <taxon>Bacteria</taxon>
        <taxon>Bacillati</taxon>
        <taxon>Actinomycetota</taxon>
        <taxon>Actinomycetes</taxon>
        <taxon>Propionibacteriales</taxon>
        <taxon>Nocardioidaceae</taxon>
        <taxon>Nocardioides</taxon>
    </lineage>
</organism>